<evidence type="ECO:0000313" key="1">
    <source>
        <dbReference type="EMBL" id="SMP77696.1"/>
    </source>
</evidence>
<comment type="caution">
    <text evidence="1">The sequence shown here is derived from an EMBL/GenBank/DDBJ whole genome shotgun (WGS) entry which is preliminary data.</text>
</comment>
<protein>
    <recommendedName>
        <fullName evidence="3">KfrA N-terminal DNA-binding domain-containing protein</fullName>
    </recommendedName>
</protein>
<evidence type="ECO:0000313" key="2">
    <source>
        <dbReference type="Proteomes" id="UP001158049"/>
    </source>
</evidence>
<reference evidence="1 2" key="1">
    <citation type="submission" date="2017-05" db="EMBL/GenBank/DDBJ databases">
        <authorList>
            <person name="Varghese N."/>
            <person name="Submissions S."/>
        </authorList>
    </citation>
    <scope>NUCLEOTIDE SEQUENCE [LARGE SCALE GENOMIC DNA]</scope>
    <source>
        <strain evidence="1 2">DSM 26001</strain>
    </source>
</reference>
<sequence>MSERKSRTPSIAITNESNARNNIVLKKNILDAWAKNGIPHVPVEDVAASVAELQLEYFPRTIRQFNFWDGSNNSEQIRNVLPAITRNANDTLRRHPNLRNDVDEAIDAVKQREILQLSQVKFTKISNLRGQIAMEKKLRSILESALVDVRKQQKDDRRSYNDDIAGLSSQIAELKGLLDNLKIDNKEAHYLIASLKTKLVKVAPLKKI</sequence>
<proteinExistence type="predicted"/>
<evidence type="ECO:0008006" key="3">
    <source>
        <dbReference type="Google" id="ProtNLM"/>
    </source>
</evidence>
<keyword evidence="2" id="KW-1185">Reference proteome</keyword>
<accession>A0ABY1QQQ1</accession>
<dbReference type="RefSeq" id="WP_283444948.1">
    <property type="nucleotide sequence ID" value="NZ_FXUL01000027.1"/>
</dbReference>
<dbReference type="EMBL" id="FXUL01000027">
    <property type="protein sequence ID" value="SMP77696.1"/>
    <property type="molecule type" value="Genomic_DNA"/>
</dbReference>
<name>A0ABY1QQQ1_9BURK</name>
<dbReference type="Proteomes" id="UP001158049">
    <property type="component" value="Unassembled WGS sequence"/>
</dbReference>
<organism evidence="1 2">
    <name type="scientific">Noviherbaspirillum suwonense</name>
    <dbReference type="NCBI Taxonomy" id="1224511"/>
    <lineage>
        <taxon>Bacteria</taxon>
        <taxon>Pseudomonadati</taxon>
        <taxon>Pseudomonadota</taxon>
        <taxon>Betaproteobacteria</taxon>
        <taxon>Burkholderiales</taxon>
        <taxon>Oxalobacteraceae</taxon>
        <taxon>Noviherbaspirillum</taxon>
    </lineage>
</organism>
<gene>
    <name evidence="1" type="ORF">SAMN06295970_1272</name>
</gene>